<dbReference type="PANTHER" id="PTHR16305">
    <property type="entry name" value="TESTICULAR SOLUBLE ADENYLYL CYCLASE"/>
    <property type="match status" value="1"/>
</dbReference>
<dbReference type="PRINTS" id="PR00038">
    <property type="entry name" value="HTHLUXR"/>
</dbReference>
<dbReference type="Pfam" id="PF13191">
    <property type="entry name" value="AAA_16"/>
    <property type="match status" value="1"/>
</dbReference>
<protein>
    <submittedName>
        <fullName evidence="5">Transcriptional regulator</fullName>
    </submittedName>
</protein>
<dbReference type="InterPro" id="IPR041664">
    <property type="entry name" value="AAA_16"/>
</dbReference>
<evidence type="ECO:0000256" key="1">
    <source>
        <dbReference type="ARBA" id="ARBA00022741"/>
    </source>
</evidence>
<dbReference type="InterPro" id="IPR016032">
    <property type="entry name" value="Sig_transdc_resp-reg_C-effctor"/>
</dbReference>
<sequence length="882" mass="94877">MVLVERSDALDSLNSALADCGAGAGLIAMISGPVGRGKTELVRQFAQQALQSGAAVLAATASRAESTLMLGVVSQLFASARLSAEQADRASRLIEDGMLTATLLDGAGAEASAPLNGMFSGLANILIDLTVRSPMLLIVDDTHLADAASLQFLLYLARRIDRARMLVVLAEAPRPSPRYSVFQAELASQFNYRQVRLKPLSRQGIADILNVRLPHSERLASAYHRISGGSPLLLNALIQDHKRLAISTQTAKAVTSPVAGEFFGQAVLSCLYRSTGHLLRLAQVLAVLGAPAPLALIGEILGLDPGSIALAISAATEIGLLRGGRLCHEQARAAVLDAMTVEERAALHERAATVLHAEGASPVVVARHVIAANVPDVTRFGATLVEAAENALQSDDTALALACCRMAERIRAGEEDGTALKALRARIQLRVVPSAAERTLVELSSVARTGRLAAHHALPLISSLLWRGQPEGALEVMERLGSAAHDEDTAAGLYLHQMQACYLYPSLATRIRPQRCAPDTDVAPGRRTLQLQVAMVIQALLADDLTPETSAEAQHILQTNRLDETTSILSVAYLDRLIIAGQLETAALWCGTLLEQAERRRVTVWQAMYWAIRSLIQLQQGGLEAAQESARFALLLLPADSWGVMLGMPLSVLLHTAGRSGESTAVPQFSLHMPKSLQESRFGLYYLRARGRFNLNRGNTHAAMKDFDTCREVLAEWDLKLPNLFPWRVDMAAAMLHLGQPARARELVGEHLSQLNPIAEGSPNRTPDIGADLDRVLAELNPAVDRNTVQNGSRPGTAAEPAQLTAPHPRGIADLDINTNLSRAELKVATLAASGHTNRQIASSLFVTLSTVEQHLTHVYRKLGVQRRTDLHRVISALEKSL</sequence>
<dbReference type="InterPro" id="IPR027417">
    <property type="entry name" value="P-loop_NTPase"/>
</dbReference>
<organism evidence="5 6">
    <name type="scientific">Paractinoplanes durhamensis</name>
    <dbReference type="NCBI Taxonomy" id="113563"/>
    <lineage>
        <taxon>Bacteria</taxon>
        <taxon>Bacillati</taxon>
        <taxon>Actinomycetota</taxon>
        <taxon>Actinomycetes</taxon>
        <taxon>Micromonosporales</taxon>
        <taxon>Micromonosporaceae</taxon>
        <taxon>Paractinoplanes</taxon>
    </lineage>
</organism>
<dbReference type="Gene3D" id="3.40.50.300">
    <property type="entry name" value="P-loop containing nucleotide triphosphate hydrolases"/>
    <property type="match status" value="1"/>
</dbReference>
<dbReference type="RefSeq" id="WP_275414790.1">
    <property type="nucleotide sequence ID" value="NZ_BAAATX010000053.1"/>
</dbReference>
<keyword evidence="1" id="KW-0547">Nucleotide-binding</keyword>
<dbReference type="Proteomes" id="UP000637628">
    <property type="component" value="Unassembled WGS sequence"/>
</dbReference>
<dbReference type="EMBL" id="BOML01000092">
    <property type="protein sequence ID" value="GIE07873.1"/>
    <property type="molecule type" value="Genomic_DNA"/>
</dbReference>
<feature type="domain" description="HTH luxR-type" evidence="4">
    <location>
        <begin position="814"/>
        <end position="879"/>
    </location>
</feature>
<keyword evidence="6" id="KW-1185">Reference proteome</keyword>
<dbReference type="SUPFAM" id="SSF48452">
    <property type="entry name" value="TPR-like"/>
    <property type="match status" value="1"/>
</dbReference>
<dbReference type="InterPro" id="IPR036388">
    <property type="entry name" value="WH-like_DNA-bd_sf"/>
</dbReference>
<evidence type="ECO:0000313" key="5">
    <source>
        <dbReference type="EMBL" id="GIE07873.1"/>
    </source>
</evidence>
<dbReference type="SUPFAM" id="SSF46894">
    <property type="entry name" value="C-terminal effector domain of the bipartite response regulators"/>
    <property type="match status" value="1"/>
</dbReference>
<evidence type="ECO:0000256" key="2">
    <source>
        <dbReference type="ARBA" id="ARBA00022840"/>
    </source>
</evidence>
<gene>
    <name evidence="5" type="ORF">Adu01nite_92230</name>
</gene>
<dbReference type="SUPFAM" id="SSF52540">
    <property type="entry name" value="P-loop containing nucleoside triphosphate hydrolases"/>
    <property type="match status" value="1"/>
</dbReference>
<proteinExistence type="predicted"/>
<dbReference type="PANTHER" id="PTHR16305:SF35">
    <property type="entry name" value="TRANSCRIPTIONAL ACTIVATOR DOMAIN"/>
    <property type="match status" value="1"/>
</dbReference>
<accession>A0ABQ3ZDE3</accession>
<dbReference type="PROSITE" id="PS00622">
    <property type="entry name" value="HTH_LUXR_1"/>
    <property type="match status" value="1"/>
</dbReference>
<evidence type="ECO:0000313" key="6">
    <source>
        <dbReference type="Proteomes" id="UP000637628"/>
    </source>
</evidence>
<keyword evidence="2" id="KW-0067">ATP-binding</keyword>
<reference evidence="5 6" key="1">
    <citation type="submission" date="2021-01" db="EMBL/GenBank/DDBJ databases">
        <title>Whole genome shotgun sequence of Actinoplanes durhamensis NBRC 14914.</title>
        <authorList>
            <person name="Komaki H."/>
            <person name="Tamura T."/>
        </authorList>
    </citation>
    <scope>NUCLEOTIDE SEQUENCE [LARGE SCALE GENOMIC DNA]</scope>
    <source>
        <strain evidence="5 6">NBRC 14914</strain>
    </source>
</reference>
<dbReference type="Gene3D" id="1.10.10.10">
    <property type="entry name" value="Winged helix-like DNA-binding domain superfamily/Winged helix DNA-binding domain"/>
    <property type="match status" value="1"/>
</dbReference>
<dbReference type="SMART" id="SM00421">
    <property type="entry name" value="HTH_LUXR"/>
    <property type="match status" value="1"/>
</dbReference>
<comment type="caution">
    <text evidence="5">The sequence shown here is derived from an EMBL/GenBank/DDBJ whole genome shotgun (WGS) entry which is preliminary data.</text>
</comment>
<evidence type="ECO:0000256" key="3">
    <source>
        <dbReference type="SAM" id="MobiDB-lite"/>
    </source>
</evidence>
<name>A0ABQ3ZDE3_9ACTN</name>
<feature type="region of interest" description="Disordered" evidence="3">
    <location>
        <begin position="785"/>
        <end position="809"/>
    </location>
</feature>
<dbReference type="PROSITE" id="PS50043">
    <property type="entry name" value="HTH_LUXR_2"/>
    <property type="match status" value="1"/>
</dbReference>
<dbReference type="InterPro" id="IPR000792">
    <property type="entry name" value="Tscrpt_reg_LuxR_C"/>
</dbReference>
<evidence type="ECO:0000259" key="4">
    <source>
        <dbReference type="PROSITE" id="PS50043"/>
    </source>
</evidence>
<dbReference type="CDD" id="cd06170">
    <property type="entry name" value="LuxR_C_like"/>
    <property type="match status" value="1"/>
</dbReference>
<dbReference type="InterPro" id="IPR011990">
    <property type="entry name" value="TPR-like_helical_dom_sf"/>
</dbReference>
<dbReference type="Pfam" id="PF00196">
    <property type="entry name" value="GerE"/>
    <property type="match status" value="1"/>
</dbReference>